<evidence type="ECO:0000256" key="1">
    <source>
        <dbReference type="ARBA" id="ARBA00005721"/>
    </source>
</evidence>
<sequence length="149" mass="17227">MAINENNQFGELSFSDSALKELAMKSYQLFFKENVPEFELNDKDIAKMIKIVENDDETISVYIKTKAKYGTSIIQFAKDLQEFLKSEVEKMTEVPVRNIDIVLDGLIVSQAEENIEELEKIPEIEEKNTDVEEKKEDEFYDEDNGSVEN</sequence>
<name>A0ABY8PQA0_9BACT</name>
<feature type="region of interest" description="Disordered" evidence="2">
    <location>
        <begin position="121"/>
        <end position="149"/>
    </location>
</feature>
<evidence type="ECO:0000256" key="2">
    <source>
        <dbReference type="SAM" id="MobiDB-lite"/>
    </source>
</evidence>
<feature type="compositionally biased region" description="Basic and acidic residues" evidence="2">
    <location>
        <begin position="121"/>
        <end position="137"/>
    </location>
</feature>
<keyword evidence="4" id="KW-1185">Reference proteome</keyword>
<dbReference type="PANTHER" id="PTHR34297:SF2">
    <property type="entry name" value="ASP23_GLS24 FAMILY ENVELOPE STRESS RESPONSE PROTEIN"/>
    <property type="match status" value="1"/>
</dbReference>
<comment type="similarity">
    <text evidence="1">Belongs to the asp23 family.</text>
</comment>
<organism evidence="3 4">
    <name type="scientific">Marinitoga aeolica</name>
    <dbReference type="NCBI Taxonomy" id="2809031"/>
    <lineage>
        <taxon>Bacteria</taxon>
        <taxon>Thermotogati</taxon>
        <taxon>Thermotogota</taxon>
        <taxon>Thermotogae</taxon>
        <taxon>Petrotogales</taxon>
        <taxon>Petrotogaceae</taxon>
        <taxon>Marinitoga</taxon>
    </lineage>
</organism>
<dbReference type="Pfam" id="PF03780">
    <property type="entry name" value="Asp23"/>
    <property type="match status" value="1"/>
</dbReference>
<dbReference type="InterPro" id="IPR005531">
    <property type="entry name" value="Asp23"/>
</dbReference>
<protein>
    <submittedName>
        <fullName evidence="3">Asp23/Gls24 family envelope stress response protein</fullName>
    </submittedName>
</protein>
<proteinExistence type="inferred from homology"/>
<dbReference type="RefSeq" id="WP_280998764.1">
    <property type="nucleotide sequence ID" value="NZ_CP069362.1"/>
</dbReference>
<feature type="compositionally biased region" description="Acidic residues" evidence="2">
    <location>
        <begin position="138"/>
        <end position="149"/>
    </location>
</feature>
<gene>
    <name evidence="3" type="ORF">JRV97_10755</name>
</gene>
<evidence type="ECO:0000313" key="3">
    <source>
        <dbReference type="EMBL" id="WGS64819.1"/>
    </source>
</evidence>
<dbReference type="EMBL" id="CP069362">
    <property type="protein sequence ID" value="WGS64819.1"/>
    <property type="molecule type" value="Genomic_DNA"/>
</dbReference>
<dbReference type="Proteomes" id="UP001232493">
    <property type="component" value="Chromosome"/>
</dbReference>
<dbReference type="PANTHER" id="PTHR34297">
    <property type="entry name" value="HYPOTHETICAL CYTOSOLIC PROTEIN-RELATED"/>
    <property type="match status" value="1"/>
</dbReference>
<reference evidence="3 4" key="1">
    <citation type="submission" date="2021-02" db="EMBL/GenBank/DDBJ databases">
        <title>Characterization of Marinitoga sp. nov. str. BP5-C20A.</title>
        <authorList>
            <person name="Erauso G."/>
            <person name="Postec A."/>
        </authorList>
    </citation>
    <scope>NUCLEOTIDE SEQUENCE [LARGE SCALE GENOMIC DNA]</scope>
    <source>
        <strain evidence="3 4">BP5-C20A</strain>
    </source>
</reference>
<evidence type="ECO:0000313" key="4">
    <source>
        <dbReference type="Proteomes" id="UP001232493"/>
    </source>
</evidence>
<accession>A0ABY8PQA0</accession>